<feature type="region of interest" description="Disordered" evidence="2">
    <location>
        <begin position="206"/>
        <end position="259"/>
    </location>
</feature>
<feature type="non-terminal residue" evidence="3">
    <location>
        <position position="1"/>
    </location>
</feature>
<proteinExistence type="predicted"/>
<keyword evidence="4" id="KW-1185">Reference proteome</keyword>
<feature type="compositionally biased region" description="Polar residues" evidence="2">
    <location>
        <begin position="223"/>
        <end position="248"/>
    </location>
</feature>
<evidence type="ECO:0000256" key="2">
    <source>
        <dbReference type="SAM" id="MobiDB-lite"/>
    </source>
</evidence>
<dbReference type="OrthoDB" id="10261212at2759"/>
<gene>
    <name evidence="3" type="ORF">BDP27DRAFT_1344011</name>
</gene>
<evidence type="ECO:0000256" key="1">
    <source>
        <dbReference type="SAM" id="Coils"/>
    </source>
</evidence>
<dbReference type="EMBL" id="JADNRY010000395">
    <property type="protein sequence ID" value="KAF9058328.1"/>
    <property type="molecule type" value="Genomic_DNA"/>
</dbReference>
<sequence length="259" mass="30086">DDSGLYSLATDQGLLNEPSVVWERVEDIAGGGLPTFVDSCFVKSSAVVDVQHIRAEQQLRAEELQVEILREEIKFQEEEQAREELRAEARINAEKECLAEIWEWLQKRKEHRANGAKPQLSEDYSASFERTERKMENIKVERIRREFDNTQYRISFHANSGSRQQPKRQIETEYFGDCTEHQLTEYFDLVRRVSIFHLEAATFHARPRLSQQRRPQTTPQPKNMATTPNVSSQQQRSQATLQIMSTPPNVKAPRPCLIM</sequence>
<protein>
    <submittedName>
        <fullName evidence="3">Uncharacterized protein</fullName>
    </submittedName>
</protein>
<keyword evidence="1" id="KW-0175">Coiled coil</keyword>
<reference evidence="3" key="1">
    <citation type="submission" date="2020-11" db="EMBL/GenBank/DDBJ databases">
        <authorList>
            <consortium name="DOE Joint Genome Institute"/>
            <person name="Ahrendt S."/>
            <person name="Riley R."/>
            <person name="Andreopoulos W."/>
            <person name="Labutti K."/>
            <person name="Pangilinan J."/>
            <person name="Ruiz-Duenas F.J."/>
            <person name="Barrasa J.M."/>
            <person name="Sanchez-Garcia M."/>
            <person name="Camarero S."/>
            <person name="Miyauchi S."/>
            <person name="Serrano A."/>
            <person name="Linde D."/>
            <person name="Babiker R."/>
            <person name="Drula E."/>
            <person name="Ayuso-Fernandez I."/>
            <person name="Pacheco R."/>
            <person name="Padilla G."/>
            <person name="Ferreira P."/>
            <person name="Barriuso J."/>
            <person name="Kellner H."/>
            <person name="Castanera R."/>
            <person name="Alfaro M."/>
            <person name="Ramirez L."/>
            <person name="Pisabarro A.G."/>
            <person name="Kuo A."/>
            <person name="Tritt A."/>
            <person name="Lipzen A."/>
            <person name="He G."/>
            <person name="Yan M."/>
            <person name="Ng V."/>
            <person name="Cullen D."/>
            <person name="Martin F."/>
            <person name="Rosso M.-N."/>
            <person name="Henrissat B."/>
            <person name="Hibbett D."/>
            <person name="Martinez A.T."/>
            <person name="Grigoriev I.V."/>
        </authorList>
    </citation>
    <scope>NUCLEOTIDE SEQUENCE</scope>
    <source>
        <strain evidence="3">AH 40177</strain>
    </source>
</reference>
<evidence type="ECO:0000313" key="4">
    <source>
        <dbReference type="Proteomes" id="UP000772434"/>
    </source>
</evidence>
<accession>A0A9P5P6S9</accession>
<organism evidence="3 4">
    <name type="scientific">Rhodocollybia butyracea</name>
    <dbReference type="NCBI Taxonomy" id="206335"/>
    <lineage>
        <taxon>Eukaryota</taxon>
        <taxon>Fungi</taxon>
        <taxon>Dikarya</taxon>
        <taxon>Basidiomycota</taxon>
        <taxon>Agaricomycotina</taxon>
        <taxon>Agaricomycetes</taxon>
        <taxon>Agaricomycetidae</taxon>
        <taxon>Agaricales</taxon>
        <taxon>Marasmiineae</taxon>
        <taxon>Omphalotaceae</taxon>
        <taxon>Rhodocollybia</taxon>
    </lineage>
</organism>
<dbReference type="Proteomes" id="UP000772434">
    <property type="component" value="Unassembled WGS sequence"/>
</dbReference>
<evidence type="ECO:0000313" key="3">
    <source>
        <dbReference type="EMBL" id="KAF9058328.1"/>
    </source>
</evidence>
<dbReference type="AlphaFoldDB" id="A0A9P5P6S9"/>
<feature type="compositionally biased region" description="Low complexity" evidence="2">
    <location>
        <begin position="208"/>
        <end position="221"/>
    </location>
</feature>
<name>A0A9P5P6S9_9AGAR</name>
<feature type="coiled-coil region" evidence="1">
    <location>
        <begin position="52"/>
        <end position="95"/>
    </location>
</feature>
<comment type="caution">
    <text evidence="3">The sequence shown here is derived from an EMBL/GenBank/DDBJ whole genome shotgun (WGS) entry which is preliminary data.</text>
</comment>